<dbReference type="AlphaFoldDB" id="A0A2P8A5T7"/>
<gene>
    <name evidence="1" type="ORF">B9Z65_4707</name>
</gene>
<proteinExistence type="predicted"/>
<reference evidence="1 2" key="1">
    <citation type="submission" date="2017-05" db="EMBL/GenBank/DDBJ databases">
        <title>Draft genome sequence of Elsinoe australis.</title>
        <authorList>
            <person name="Cheng Q."/>
        </authorList>
    </citation>
    <scope>NUCLEOTIDE SEQUENCE [LARGE SCALE GENOMIC DNA]</scope>
    <source>
        <strain evidence="1 2">NL1</strain>
    </source>
</reference>
<protein>
    <recommendedName>
        <fullName evidence="3">DNA mismatch repair protein HSM3 N-terminal domain-containing protein</fullName>
    </recommendedName>
</protein>
<accession>A0A2P8A5T7</accession>
<sequence>MANLDQELQDHLKSLKDDPTASINERLIETCCQVLPQQLSQPDSVALVKELSALVPTVQNDPTLLNKLLIALLDPYSFSDILSLSGNVDFVSGLNVQAVPYNRLLLSILRKATLRSSDASTVASRPEILSSLVTLWLSTPEPGIAQEAGEVFSGLLKVDHQNVQDSTSSPPGLVWKRVFQDKDVYSLFYSICVADPRKSTHDISRNQRTLAQSRLLEVLPNICALDWQTVSRSHFKDVEEKYVGPSPQAGTTPTALLGFATQHMVDTKDDVLMHKCLVEFFADLIATVNDTGMGTQKGSSLSLDYLLESGIHDRITDLYVDPNERKHGMLEVQFLYSSAAKYVAIYASIYQSHFMGSKLRGGVLRRLENAIDQSPSRWAHQESPRHDLHVLSSLPRVALLPDLSSAGRSIGSIIRLLPTKQTNPDALNTLATIFQGPNKVESLTYPEESPMTSSIDERGLAEAQAARALYFLYVTRYNTYLFADLVAHADSVALTDVALAAINVISSIITSTWAPLSEKALQGMIAESEFIRQLPEPTPATPTSGVQAILAPPSLEHTLPWLLKPARSFANLVGGRGDTESVAYKVAVAKHETLRAMYNRLKVVADNDSDQGYQDILETLRKCIARGPWSQGGDVGGRVATMEL</sequence>
<name>A0A2P8A5T7_9PEZI</name>
<evidence type="ECO:0000313" key="2">
    <source>
        <dbReference type="Proteomes" id="UP000243723"/>
    </source>
</evidence>
<comment type="caution">
    <text evidence="1">The sequence shown here is derived from an EMBL/GenBank/DDBJ whole genome shotgun (WGS) entry which is preliminary data.</text>
</comment>
<keyword evidence="2" id="KW-1185">Reference proteome</keyword>
<dbReference type="Gene3D" id="1.25.10.50">
    <property type="match status" value="1"/>
</dbReference>
<dbReference type="OrthoDB" id="4538483at2759"/>
<evidence type="ECO:0008006" key="3">
    <source>
        <dbReference type="Google" id="ProtNLM"/>
    </source>
</evidence>
<dbReference type="EMBL" id="NHZQ01000066">
    <property type="protein sequence ID" value="PSK55829.1"/>
    <property type="molecule type" value="Genomic_DNA"/>
</dbReference>
<evidence type="ECO:0000313" key="1">
    <source>
        <dbReference type="EMBL" id="PSK55829.1"/>
    </source>
</evidence>
<dbReference type="STRING" id="40998.A0A2P8A5T7"/>
<dbReference type="Proteomes" id="UP000243723">
    <property type="component" value="Unassembled WGS sequence"/>
</dbReference>
<organism evidence="1 2">
    <name type="scientific">Elsinoe australis</name>
    <dbReference type="NCBI Taxonomy" id="40998"/>
    <lineage>
        <taxon>Eukaryota</taxon>
        <taxon>Fungi</taxon>
        <taxon>Dikarya</taxon>
        <taxon>Ascomycota</taxon>
        <taxon>Pezizomycotina</taxon>
        <taxon>Dothideomycetes</taxon>
        <taxon>Dothideomycetidae</taxon>
        <taxon>Myriangiales</taxon>
        <taxon>Elsinoaceae</taxon>
        <taxon>Elsinoe</taxon>
    </lineage>
</organism>